<dbReference type="PANTHER" id="PTHR24320">
    <property type="entry name" value="RETINOL DEHYDROGENASE"/>
    <property type="match status" value="1"/>
</dbReference>
<dbReference type="GO" id="GO:0016491">
    <property type="term" value="F:oxidoreductase activity"/>
    <property type="evidence" value="ECO:0007669"/>
    <property type="project" value="UniProtKB-KW"/>
</dbReference>
<dbReference type="EMBL" id="JAAMPI010002393">
    <property type="protein sequence ID" value="KAF4614322.1"/>
    <property type="molecule type" value="Genomic_DNA"/>
</dbReference>
<name>A0A8H4VLV3_9HELO</name>
<keyword evidence="4" id="KW-1185">Reference proteome</keyword>
<dbReference type="Proteomes" id="UP000566819">
    <property type="component" value="Unassembled WGS sequence"/>
</dbReference>
<comment type="caution">
    <text evidence="3">The sequence shown here is derived from an EMBL/GenBank/DDBJ whole genome shotgun (WGS) entry which is preliminary data.</text>
</comment>
<dbReference type="PANTHER" id="PTHR24320:SF272">
    <property type="entry name" value="NAD(P)-BINDING ROSSMANN-FOLD SUPERFAMILY PROTEIN"/>
    <property type="match status" value="1"/>
</dbReference>
<gene>
    <name evidence="3" type="ORF">G7Y89_g15414</name>
</gene>
<evidence type="ECO:0008006" key="5">
    <source>
        <dbReference type="Google" id="ProtNLM"/>
    </source>
</evidence>
<evidence type="ECO:0000256" key="2">
    <source>
        <dbReference type="ARBA" id="ARBA00023002"/>
    </source>
</evidence>
<dbReference type="InterPro" id="IPR036291">
    <property type="entry name" value="NAD(P)-bd_dom_sf"/>
</dbReference>
<dbReference type="InterPro" id="IPR002347">
    <property type="entry name" value="SDR_fam"/>
</dbReference>
<dbReference type="Pfam" id="PF00106">
    <property type="entry name" value="adh_short"/>
    <property type="match status" value="1"/>
</dbReference>
<evidence type="ECO:0000256" key="1">
    <source>
        <dbReference type="ARBA" id="ARBA00006484"/>
    </source>
</evidence>
<dbReference type="SUPFAM" id="SSF51735">
    <property type="entry name" value="NAD(P)-binding Rossmann-fold domains"/>
    <property type="match status" value="1"/>
</dbReference>
<dbReference type="Gene3D" id="3.40.50.720">
    <property type="entry name" value="NAD(P)-binding Rossmann-like Domain"/>
    <property type="match status" value="1"/>
</dbReference>
<proteinExistence type="inferred from homology"/>
<accession>A0A8H4VLV3</accession>
<keyword evidence="2" id="KW-0560">Oxidoreductase</keyword>
<dbReference type="OrthoDB" id="191139at2759"/>
<comment type="similarity">
    <text evidence="1">Belongs to the short-chain dehydrogenases/reductases (SDR) family.</text>
</comment>
<evidence type="ECO:0000313" key="3">
    <source>
        <dbReference type="EMBL" id="KAF4614322.1"/>
    </source>
</evidence>
<reference evidence="3 4" key="1">
    <citation type="submission" date="2020-03" db="EMBL/GenBank/DDBJ databases">
        <title>Draft Genome Sequence of Cudoniella acicularis.</title>
        <authorList>
            <person name="Buettner E."/>
            <person name="Kellner H."/>
        </authorList>
    </citation>
    <scope>NUCLEOTIDE SEQUENCE [LARGE SCALE GENOMIC DNA]</scope>
    <source>
        <strain evidence="3 4">DSM 108380</strain>
    </source>
</reference>
<organism evidence="3 4">
    <name type="scientific">Cudoniella acicularis</name>
    <dbReference type="NCBI Taxonomy" id="354080"/>
    <lineage>
        <taxon>Eukaryota</taxon>
        <taxon>Fungi</taxon>
        <taxon>Dikarya</taxon>
        <taxon>Ascomycota</taxon>
        <taxon>Pezizomycotina</taxon>
        <taxon>Leotiomycetes</taxon>
        <taxon>Helotiales</taxon>
        <taxon>Tricladiaceae</taxon>
        <taxon>Cudoniella</taxon>
    </lineage>
</organism>
<dbReference type="PRINTS" id="PR00081">
    <property type="entry name" value="GDHRDH"/>
</dbReference>
<evidence type="ECO:0000313" key="4">
    <source>
        <dbReference type="Proteomes" id="UP000566819"/>
    </source>
</evidence>
<protein>
    <recommendedName>
        <fullName evidence="5">NAD(P)-binding protein</fullName>
    </recommendedName>
</protein>
<dbReference type="AlphaFoldDB" id="A0A8H4VLV3"/>
<sequence>MSFYYLTSTYIIEVIDTISTTAVSSPLDPYAAAHLRPQGEGDARPTALQIIHDEGLVNKMTDKVMFITGASSGLGAETARALHATGAHIFMQVRDLKKGQEVLEEIRASSEGKGEIELLFMELDSRDLVREGASEFLKRTKKLNVLVCNAGIRNPPEGRTKDGFEIQWGTNHISHFIPFNLLLPTLLSSSTPSFNSHVIMVSSGAHRTSNIYFDNVNLEGIYDPKIGYAQSKTANILVANQIERLYGNKGVHGLSVHPGSIPSKTQRYDDPKQLKELKKLMKDILKNYAQVAATQVWAAVGNV</sequence>